<comment type="caution">
    <text evidence="3">The sequence shown here is derived from an EMBL/GenBank/DDBJ whole genome shotgun (WGS) entry which is preliminary data.</text>
</comment>
<feature type="domain" description="DUF2272" evidence="2">
    <location>
        <begin position="130"/>
        <end position="263"/>
    </location>
</feature>
<feature type="signal peptide" evidence="1">
    <location>
        <begin position="1"/>
        <end position="20"/>
    </location>
</feature>
<gene>
    <name evidence="3" type="ORF">FHS87_000685</name>
</gene>
<keyword evidence="1" id="KW-0732">Signal</keyword>
<dbReference type="EMBL" id="JACIJD010000002">
    <property type="protein sequence ID" value="MBB5692670.1"/>
    <property type="molecule type" value="Genomic_DNA"/>
</dbReference>
<keyword evidence="4" id="KW-1185">Reference proteome</keyword>
<evidence type="ECO:0000313" key="3">
    <source>
        <dbReference type="EMBL" id="MBB5692670.1"/>
    </source>
</evidence>
<evidence type="ECO:0000259" key="2">
    <source>
        <dbReference type="Pfam" id="PF10030"/>
    </source>
</evidence>
<dbReference type="Proteomes" id="UP000580654">
    <property type="component" value="Unassembled WGS sequence"/>
</dbReference>
<protein>
    <recommendedName>
        <fullName evidence="2">DUF2272 domain-containing protein</fullName>
    </recommendedName>
</protein>
<evidence type="ECO:0000256" key="1">
    <source>
        <dbReference type="SAM" id="SignalP"/>
    </source>
</evidence>
<name>A0A840XZE5_9PROT</name>
<sequence length="279" mass="29191">MRRASSSLLALLLAACASGASGPGGTGSSGASRSPGPGAARLASVAEREWRAWGRIAVDGWPVALERTPDATPELFERLMTYWSATPEGPEVVTAHRLFRDTITAPLAEAASLDPVSGLPFTVVPANVAISSFNHPAWSAAFISFAMAEAGAPRADFDPSASHALYVDRLIAAALADPEGAAFLPRGPAEHAARPGDLLCADRSAAPLPDWPSRLAEAGSFRPMHCDIVVRAGGGTVDIIGGNVLDVVLRRRVPTDAAGHVLPPPPDRPPFFVIFENRR</sequence>
<dbReference type="PROSITE" id="PS51257">
    <property type="entry name" value="PROKAR_LIPOPROTEIN"/>
    <property type="match status" value="1"/>
</dbReference>
<dbReference type="Pfam" id="PF10030">
    <property type="entry name" value="DUF2272"/>
    <property type="match status" value="1"/>
</dbReference>
<evidence type="ECO:0000313" key="4">
    <source>
        <dbReference type="Proteomes" id="UP000580654"/>
    </source>
</evidence>
<dbReference type="InterPro" id="IPR019262">
    <property type="entry name" value="DUF2272"/>
</dbReference>
<dbReference type="RefSeq" id="WP_246417793.1">
    <property type="nucleotide sequence ID" value="NZ_JACIJD010000002.1"/>
</dbReference>
<reference evidence="3 4" key="1">
    <citation type="submission" date="2020-08" db="EMBL/GenBank/DDBJ databases">
        <title>Genomic Encyclopedia of Type Strains, Phase IV (KMG-IV): sequencing the most valuable type-strain genomes for metagenomic binning, comparative biology and taxonomic classification.</title>
        <authorList>
            <person name="Goeker M."/>
        </authorList>
    </citation>
    <scope>NUCLEOTIDE SEQUENCE [LARGE SCALE GENOMIC DNA]</scope>
    <source>
        <strain evidence="3 4">DSM 25622</strain>
    </source>
</reference>
<accession>A0A840XZE5</accession>
<feature type="chain" id="PRO_5032765826" description="DUF2272 domain-containing protein" evidence="1">
    <location>
        <begin position="21"/>
        <end position="279"/>
    </location>
</feature>
<dbReference type="AlphaFoldDB" id="A0A840XZE5"/>
<proteinExistence type="predicted"/>
<organism evidence="3 4">
    <name type="scientific">Muricoccus pecuniae</name>
    <dbReference type="NCBI Taxonomy" id="693023"/>
    <lineage>
        <taxon>Bacteria</taxon>
        <taxon>Pseudomonadati</taxon>
        <taxon>Pseudomonadota</taxon>
        <taxon>Alphaproteobacteria</taxon>
        <taxon>Acetobacterales</taxon>
        <taxon>Roseomonadaceae</taxon>
        <taxon>Muricoccus</taxon>
    </lineage>
</organism>